<dbReference type="KEGG" id="ssl:SS1G_03804"/>
<gene>
    <name evidence="1" type="ORF">SS1G_03804</name>
</gene>
<keyword evidence="2" id="KW-1185">Reference proteome</keyword>
<sequence>MYELKYGKREEEWKEDGKSEAKLFMLGFLRPERASD</sequence>
<dbReference type="RefSeq" id="XP_001595715.1">
    <property type="nucleotide sequence ID" value="XM_001595665.1"/>
</dbReference>
<evidence type="ECO:0000313" key="1">
    <source>
        <dbReference type="EMBL" id="EDO01330.1"/>
    </source>
</evidence>
<proteinExistence type="predicted"/>
<dbReference type="Proteomes" id="UP000001312">
    <property type="component" value="Unassembled WGS sequence"/>
</dbReference>
<dbReference type="GeneID" id="5491842"/>
<dbReference type="EMBL" id="CH476624">
    <property type="protein sequence ID" value="EDO01330.1"/>
    <property type="molecule type" value="Genomic_DNA"/>
</dbReference>
<name>A7EER4_SCLS1</name>
<dbReference type="HOGENOM" id="CLU_3359983_0_0_1"/>
<accession>A7EER4</accession>
<dbReference type="InParanoid" id="A7EER4"/>
<evidence type="ECO:0000313" key="2">
    <source>
        <dbReference type="Proteomes" id="UP000001312"/>
    </source>
</evidence>
<protein>
    <submittedName>
        <fullName evidence="1">Uncharacterized protein</fullName>
    </submittedName>
</protein>
<dbReference type="AlphaFoldDB" id="A7EER4"/>
<reference evidence="2" key="1">
    <citation type="journal article" date="2011" name="PLoS Genet.">
        <title>Genomic analysis of the necrotrophic fungal pathogens Sclerotinia sclerotiorum and Botrytis cinerea.</title>
        <authorList>
            <person name="Amselem J."/>
            <person name="Cuomo C.A."/>
            <person name="van Kan J.A."/>
            <person name="Viaud M."/>
            <person name="Benito E.P."/>
            <person name="Couloux A."/>
            <person name="Coutinho P.M."/>
            <person name="de Vries R.P."/>
            <person name="Dyer P.S."/>
            <person name="Fillinger S."/>
            <person name="Fournier E."/>
            <person name="Gout L."/>
            <person name="Hahn M."/>
            <person name="Kohn L."/>
            <person name="Lapalu N."/>
            <person name="Plummer K.M."/>
            <person name="Pradier J.M."/>
            <person name="Quevillon E."/>
            <person name="Sharon A."/>
            <person name="Simon A."/>
            <person name="ten Have A."/>
            <person name="Tudzynski B."/>
            <person name="Tudzynski P."/>
            <person name="Wincker P."/>
            <person name="Andrew M."/>
            <person name="Anthouard V."/>
            <person name="Beever R.E."/>
            <person name="Beffa R."/>
            <person name="Benoit I."/>
            <person name="Bouzid O."/>
            <person name="Brault B."/>
            <person name="Chen Z."/>
            <person name="Choquer M."/>
            <person name="Collemare J."/>
            <person name="Cotton P."/>
            <person name="Danchin E.G."/>
            <person name="Da Silva C."/>
            <person name="Gautier A."/>
            <person name="Giraud C."/>
            <person name="Giraud T."/>
            <person name="Gonzalez C."/>
            <person name="Grossetete S."/>
            <person name="Guldener U."/>
            <person name="Henrissat B."/>
            <person name="Howlett B.J."/>
            <person name="Kodira C."/>
            <person name="Kretschmer M."/>
            <person name="Lappartient A."/>
            <person name="Leroch M."/>
            <person name="Levis C."/>
            <person name="Mauceli E."/>
            <person name="Neuveglise C."/>
            <person name="Oeser B."/>
            <person name="Pearson M."/>
            <person name="Poulain J."/>
            <person name="Poussereau N."/>
            <person name="Quesneville H."/>
            <person name="Rascle C."/>
            <person name="Schumacher J."/>
            <person name="Segurens B."/>
            <person name="Sexton A."/>
            <person name="Silva E."/>
            <person name="Sirven C."/>
            <person name="Soanes D.M."/>
            <person name="Talbot N.J."/>
            <person name="Templeton M."/>
            <person name="Yandava C."/>
            <person name="Yarden O."/>
            <person name="Zeng Q."/>
            <person name="Rollins J.A."/>
            <person name="Lebrun M.H."/>
            <person name="Dickman M."/>
        </authorList>
    </citation>
    <scope>NUCLEOTIDE SEQUENCE [LARGE SCALE GENOMIC DNA]</scope>
    <source>
        <strain evidence="2">ATCC 18683 / 1980 / Ss-1</strain>
    </source>
</reference>
<organism evidence="1 2">
    <name type="scientific">Sclerotinia sclerotiorum (strain ATCC 18683 / 1980 / Ss-1)</name>
    <name type="common">White mold</name>
    <name type="synonym">Whetzelinia sclerotiorum</name>
    <dbReference type="NCBI Taxonomy" id="665079"/>
    <lineage>
        <taxon>Eukaryota</taxon>
        <taxon>Fungi</taxon>
        <taxon>Dikarya</taxon>
        <taxon>Ascomycota</taxon>
        <taxon>Pezizomycotina</taxon>
        <taxon>Leotiomycetes</taxon>
        <taxon>Helotiales</taxon>
        <taxon>Sclerotiniaceae</taxon>
        <taxon>Sclerotinia</taxon>
    </lineage>
</organism>